<proteinExistence type="predicted"/>
<protein>
    <submittedName>
        <fullName evidence="1">Uncharacterized protein</fullName>
    </submittedName>
</protein>
<dbReference type="AlphaFoldDB" id="X1A250"/>
<sequence length="46" mass="5216">MNSVTLQILQNIEIAWGGLLLLPKSFNGSYGDLPYESKLEHYYGQN</sequence>
<reference evidence="1" key="1">
    <citation type="journal article" date="2014" name="Front. Microbiol.">
        <title>High frequency of phylogenetically diverse reductive dehalogenase-homologous genes in deep subseafloor sedimentary metagenomes.</title>
        <authorList>
            <person name="Kawai M."/>
            <person name="Futagami T."/>
            <person name="Toyoda A."/>
            <person name="Takaki Y."/>
            <person name="Nishi S."/>
            <person name="Hori S."/>
            <person name="Arai W."/>
            <person name="Tsubouchi T."/>
            <person name="Morono Y."/>
            <person name="Uchiyama I."/>
            <person name="Ito T."/>
            <person name="Fujiyama A."/>
            <person name="Inagaki F."/>
            <person name="Takami H."/>
        </authorList>
    </citation>
    <scope>NUCLEOTIDE SEQUENCE</scope>
    <source>
        <strain evidence="1">Expedition CK06-06</strain>
    </source>
</reference>
<name>X1A250_9ZZZZ</name>
<organism evidence="1">
    <name type="scientific">marine sediment metagenome</name>
    <dbReference type="NCBI Taxonomy" id="412755"/>
    <lineage>
        <taxon>unclassified sequences</taxon>
        <taxon>metagenomes</taxon>
        <taxon>ecological metagenomes</taxon>
    </lineage>
</organism>
<feature type="non-terminal residue" evidence="1">
    <location>
        <position position="46"/>
    </location>
</feature>
<gene>
    <name evidence="1" type="ORF">S01H4_30847</name>
</gene>
<comment type="caution">
    <text evidence="1">The sequence shown here is derived from an EMBL/GenBank/DDBJ whole genome shotgun (WGS) entry which is preliminary data.</text>
</comment>
<accession>X1A250</accession>
<evidence type="ECO:0000313" key="1">
    <source>
        <dbReference type="EMBL" id="GAG76125.1"/>
    </source>
</evidence>
<dbReference type="EMBL" id="BART01015958">
    <property type="protein sequence ID" value="GAG76125.1"/>
    <property type="molecule type" value="Genomic_DNA"/>
</dbReference>